<evidence type="ECO:0000313" key="3">
    <source>
        <dbReference type="Proteomes" id="UP001058860"/>
    </source>
</evidence>
<organism evidence="2 3">
    <name type="scientific">Svornostia abyssi</name>
    <dbReference type="NCBI Taxonomy" id="2898438"/>
    <lineage>
        <taxon>Bacteria</taxon>
        <taxon>Bacillati</taxon>
        <taxon>Actinomycetota</taxon>
        <taxon>Thermoleophilia</taxon>
        <taxon>Solirubrobacterales</taxon>
        <taxon>Baekduiaceae</taxon>
        <taxon>Svornostia</taxon>
    </lineage>
</organism>
<keyword evidence="1" id="KW-0472">Membrane</keyword>
<gene>
    <name evidence="2" type="ORF">LRS13_04705</name>
</gene>
<keyword evidence="1" id="KW-1133">Transmembrane helix</keyword>
<reference evidence="3" key="1">
    <citation type="submission" date="2021-11" db="EMBL/GenBank/DDBJ databases">
        <title>Cultivation dependent microbiological survey of springs from the worlds oldest radium mine currently devoted to the extraction of radon-saturated water.</title>
        <authorList>
            <person name="Kapinusova G."/>
            <person name="Smrhova T."/>
            <person name="Strejcek M."/>
            <person name="Suman J."/>
            <person name="Jani K."/>
            <person name="Pajer P."/>
            <person name="Uhlik O."/>
        </authorList>
    </citation>
    <scope>NUCLEOTIDE SEQUENCE [LARGE SCALE GENOMIC DNA]</scope>
    <source>
        <strain evidence="3">J379</strain>
    </source>
</reference>
<dbReference type="EMBL" id="CP088295">
    <property type="protein sequence ID" value="UUY04834.1"/>
    <property type="molecule type" value="Genomic_DNA"/>
</dbReference>
<keyword evidence="3" id="KW-1185">Reference proteome</keyword>
<evidence type="ECO:0000313" key="2">
    <source>
        <dbReference type="EMBL" id="UUY04834.1"/>
    </source>
</evidence>
<evidence type="ECO:0000256" key="1">
    <source>
        <dbReference type="SAM" id="Phobius"/>
    </source>
</evidence>
<dbReference type="RefSeq" id="WP_353865314.1">
    <property type="nucleotide sequence ID" value="NZ_CP088295.1"/>
</dbReference>
<name>A0ABY5PJP0_9ACTN</name>
<protein>
    <submittedName>
        <fullName evidence="2">Uncharacterized protein</fullName>
    </submittedName>
</protein>
<sequence>MKELGAILVPAAVFVLALGAFTYRQSGALPRVEGVLLLLLPVLLLLAGAVFLSGLAFSVFAAVWFVLVVGLTLHLRSRW</sequence>
<proteinExistence type="predicted"/>
<feature type="transmembrane region" description="Helical" evidence="1">
    <location>
        <begin position="43"/>
        <end position="73"/>
    </location>
</feature>
<accession>A0ABY5PJP0</accession>
<dbReference type="Proteomes" id="UP001058860">
    <property type="component" value="Chromosome"/>
</dbReference>
<keyword evidence="1" id="KW-0812">Transmembrane</keyword>